<dbReference type="GO" id="GO:0005737">
    <property type="term" value="C:cytoplasm"/>
    <property type="evidence" value="ECO:0007669"/>
    <property type="project" value="UniProtKB-SubCell"/>
</dbReference>
<keyword evidence="5" id="KW-0175">Coiled coil</keyword>
<dbReference type="Gene3D" id="6.10.250.660">
    <property type="match status" value="1"/>
</dbReference>
<dbReference type="InterPro" id="IPR019933">
    <property type="entry name" value="DivIVA_domain"/>
</dbReference>
<evidence type="ECO:0000313" key="9">
    <source>
        <dbReference type="Proteomes" id="UP000748308"/>
    </source>
</evidence>
<feature type="compositionally biased region" description="Low complexity" evidence="7">
    <location>
        <begin position="183"/>
        <end position="192"/>
    </location>
</feature>
<dbReference type="EMBL" id="VGIY01000156">
    <property type="protein sequence ID" value="MBM3317639.1"/>
    <property type="molecule type" value="Genomic_DNA"/>
</dbReference>
<dbReference type="InterPro" id="IPR007793">
    <property type="entry name" value="DivIVA_fam"/>
</dbReference>
<dbReference type="NCBIfam" id="TIGR03544">
    <property type="entry name" value="DivI1A_domain"/>
    <property type="match status" value="1"/>
</dbReference>
<protein>
    <submittedName>
        <fullName evidence="8">DivIVA domain-containing protein</fullName>
    </submittedName>
</protein>
<sequence>MKLTPMDVRKQSFRKSMRGFDPDEVRTFLELVGEEYEGLLQQNGMLNEKVRHLNEQLNRYYGMEKTLQNSLLTAERMGEEARERSRLEAETVLEDARLRAERILGDSRERLRMLSRETQELQRQKDLFVQRLQSFLQSQADLLTARRDDLNVIDELGQRADELRVEAGQPVGGAVELEEEPAARAQAAPPCRRAAEEEAPRRLLLEEDEGAVAEGEETPEGVLPAGGFFAPARQQPSFFEMGAEGRAKR</sequence>
<feature type="region of interest" description="Disordered" evidence="7">
    <location>
        <begin position="179"/>
        <end position="249"/>
    </location>
</feature>
<organism evidence="8 9">
    <name type="scientific">Eiseniibacteriota bacterium</name>
    <dbReference type="NCBI Taxonomy" id="2212470"/>
    <lineage>
        <taxon>Bacteria</taxon>
        <taxon>Candidatus Eiseniibacteriota</taxon>
    </lineage>
</organism>
<accession>A0A938BM38</accession>
<name>A0A938BM38_UNCEI</name>
<keyword evidence="3" id="KW-0963">Cytoplasm</keyword>
<comment type="subcellular location">
    <subcellularLocation>
        <location evidence="1">Cytoplasm</location>
    </subcellularLocation>
</comment>
<dbReference type="PANTHER" id="PTHR35794">
    <property type="entry name" value="CELL DIVISION PROTEIN DIVIVA"/>
    <property type="match status" value="1"/>
</dbReference>
<proteinExistence type="inferred from homology"/>
<evidence type="ECO:0000256" key="2">
    <source>
        <dbReference type="ARBA" id="ARBA00009008"/>
    </source>
</evidence>
<feature type="compositionally biased region" description="Acidic residues" evidence="7">
    <location>
        <begin position="206"/>
        <end position="219"/>
    </location>
</feature>
<keyword evidence="4" id="KW-0132">Cell division</keyword>
<evidence type="ECO:0000256" key="4">
    <source>
        <dbReference type="ARBA" id="ARBA00022618"/>
    </source>
</evidence>
<evidence type="ECO:0000256" key="6">
    <source>
        <dbReference type="ARBA" id="ARBA00023306"/>
    </source>
</evidence>
<gene>
    <name evidence="8" type="ORF">FJY75_07280</name>
</gene>
<evidence type="ECO:0000256" key="3">
    <source>
        <dbReference type="ARBA" id="ARBA00022490"/>
    </source>
</evidence>
<feature type="compositionally biased region" description="Basic and acidic residues" evidence="7">
    <location>
        <begin position="193"/>
        <end position="205"/>
    </location>
</feature>
<evidence type="ECO:0000256" key="5">
    <source>
        <dbReference type="ARBA" id="ARBA00023054"/>
    </source>
</evidence>
<evidence type="ECO:0000256" key="1">
    <source>
        <dbReference type="ARBA" id="ARBA00004496"/>
    </source>
</evidence>
<reference evidence="8" key="1">
    <citation type="submission" date="2019-03" db="EMBL/GenBank/DDBJ databases">
        <title>Lake Tanganyika Metagenome-Assembled Genomes (MAGs).</title>
        <authorList>
            <person name="Tran P."/>
        </authorList>
    </citation>
    <scope>NUCLEOTIDE SEQUENCE</scope>
    <source>
        <strain evidence="8">M_DeepCast_400m_m2_100</strain>
    </source>
</reference>
<dbReference type="GO" id="GO:0051301">
    <property type="term" value="P:cell division"/>
    <property type="evidence" value="ECO:0007669"/>
    <property type="project" value="UniProtKB-KW"/>
</dbReference>
<comment type="similarity">
    <text evidence="2">Belongs to the DivIVA family.</text>
</comment>
<comment type="caution">
    <text evidence="8">The sequence shown here is derived from an EMBL/GenBank/DDBJ whole genome shotgun (WGS) entry which is preliminary data.</text>
</comment>
<dbReference type="Pfam" id="PF05103">
    <property type="entry name" value="DivIVA"/>
    <property type="match status" value="1"/>
</dbReference>
<evidence type="ECO:0000313" key="8">
    <source>
        <dbReference type="EMBL" id="MBM3317639.1"/>
    </source>
</evidence>
<evidence type="ECO:0000256" key="7">
    <source>
        <dbReference type="SAM" id="MobiDB-lite"/>
    </source>
</evidence>
<dbReference type="AlphaFoldDB" id="A0A938BM38"/>
<dbReference type="Proteomes" id="UP000748308">
    <property type="component" value="Unassembled WGS sequence"/>
</dbReference>
<dbReference type="PANTHER" id="PTHR35794:SF2">
    <property type="entry name" value="CELL DIVISION PROTEIN DIVIVA"/>
    <property type="match status" value="1"/>
</dbReference>
<keyword evidence="6" id="KW-0131">Cell cycle</keyword>